<evidence type="ECO:0000313" key="3">
    <source>
        <dbReference type="Proteomes" id="UP001234178"/>
    </source>
</evidence>
<sequence length="71" mass="7856">MSLPTAQFENAPAVTRQVQLAYNTTEVASAPVQRVQTQTSKTKTKRHRPAASVRDKTIAHPQSPYTLISLH</sequence>
<name>A0ABQ9ZSQ9_9CRUS</name>
<organism evidence="2 3">
    <name type="scientific">Daphnia magna</name>
    <dbReference type="NCBI Taxonomy" id="35525"/>
    <lineage>
        <taxon>Eukaryota</taxon>
        <taxon>Metazoa</taxon>
        <taxon>Ecdysozoa</taxon>
        <taxon>Arthropoda</taxon>
        <taxon>Crustacea</taxon>
        <taxon>Branchiopoda</taxon>
        <taxon>Diplostraca</taxon>
        <taxon>Cladocera</taxon>
        <taxon>Anomopoda</taxon>
        <taxon>Daphniidae</taxon>
        <taxon>Daphnia</taxon>
    </lineage>
</organism>
<evidence type="ECO:0000256" key="1">
    <source>
        <dbReference type="SAM" id="MobiDB-lite"/>
    </source>
</evidence>
<dbReference type="Proteomes" id="UP001234178">
    <property type="component" value="Unassembled WGS sequence"/>
</dbReference>
<protein>
    <submittedName>
        <fullName evidence="2">Uncharacterized protein</fullName>
    </submittedName>
</protein>
<dbReference type="EMBL" id="JAOYFB010000005">
    <property type="protein sequence ID" value="KAK4015967.1"/>
    <property type="molecule type" value="Genomic_DNA"/>
</dbReference>
<reference evidence="2 3" key="1">
    <citation type="journal article" date="2023" name="Nucleic Acids Res.">
        <title>The hologenome of Daphnia magna reveals possible DNA methylation and microbiome-mediated evolution of the host genome.</title>
        <authorList>
            <person name="Chaturvedi A."/>
            <person name="Li X."/>
            <person name="Dhandapani V."/>
            <person name="Marshall H."/>
            <person name="Kissane S."/>
            <person name="Cuenca-Cambronero M."/>
            <person name="Asole G."/>
            <person name="Calvet F."/>
            <person name="Ruiz-Romero M."/>
            <person name="Marangio P."/>
            <person name="Guigo R."/>
            <person name="Rago D."/>
            <person name="Mirbahai L."/>
            <person name="Eastwood N."/>
            <person name="Colbourne J.K."/>
            <person name="Zhou J."/>
            <person name="Mallon E."/>
            <person name="Orsini L."/>
        </authorList>
    </citation>
    <scope>NUCLEOTIDE SEQUENCE [LARGE SCALE GENOMIC DNA]</scope>
    <source>
        <strain evidence="2">LRV0_1</strain>
    </source>
</reference>
<accession>A0ABQ9ZSQ9</accession>
<proteinExistence type="predicted"/>
<feature type="region of interest" description="Disordered" evidence="1">
    <location>
        <begin position="30"/>
        <end position="71"/>
    </location>
</feature>
<comment type="caution">
    <text evidence="2">The sequence shown here is derived from an EMBL/GenBank/DDBJ whole genome shotgun (WGS) entry which is preliminary data.</text>
</comment>
<gene>
    <name evidence="2" type="ORF">OUZ56_030933</name>
</gene>
<evidence type="ECO:0000313" key="2">
    <source>
        <dbReference type="EMBL" id="KAK4015967.1"/>
    </source>
</evidence>
<keyword evidence="3" id="KW-1185">Reference proteome</keyword>